<feature type="non-terminal residue" evidence="1">
    <location>
        <position position="444"/>
    </location>
</feature>
<feature type="non-terminal residue" evidence="1">
    <location>
        <position position="1"/>
    </location>
</feature>
<organism evidence="1 2">
    <name type="scientific">Cetraspora pellucida</name>
    <dbReference type="NCBI Taxonomy" id="1433469"/>
    <lineage>
        <taxon>Eukaryota</taxon>
        <taxon>Fungi</taxon>
        <taxon>Fungi incertae sedis</taxon>
        <taxon>Mucoromycota</taxon>
        <taxon>Glomeromycotina</taxon>
        <taxon>Glomeromycetes</taxon>
        <taxon>Diversisporales</taxon>
        <taxon>Gigasporaceae</taxon>
        <taxon>Cetraspora</taxon>
    </lineage>
</organism>
<dbReference type="EMBL" id="CAJVPW010017687">
    <property type="protein sequence ID" value="CAG8677949.1"/>
    <property type="molecule type" value="Genomic_DNA"/>
</dbReference>
<reference evidence="1" key="1">
    <citation type="submission" date="2021-06" db="EMBL/GenBank/DDBJ databases">
        <authorList>
            <person name="Kallberg Y."/>
            <person name="Tangrot J."/>
            <person name="Rosling A."/>
        </authorList>
    </citation>
    <scope>NUCLEOTIDE SEQUENCE</scope>
    <source>
        <strain evidence="1">28 12/20/2015</strain>
    </source>
</reference>
<dbReference type="Proteomes" id="UP000789366">
    <property type="component" value="Unassembled WGS sequence"/>
</dbReference>
<comment type="caution">
    <text evidence="1">The sequence shown here is derived from an EMBL/GenBank/DDBJ whole genome shotgun (WGS) entry which is preliminary data.</text>
</comment>
<accession>A0ACA9NUH1</accession>
<proteinExistence type="predicted"/>
<gene>
    <name evidence="1" type="ORF">SPELUC_LOCUS10000</name>
</gene>
<keyword evidence="2" id="KW-1185">Reference proteome</keyword>
<evidence type="ECO:0000313" key="2">
    <source>
        <dbReference type="Proteomes" id="UP000789366"/>
    </source>
</evidence>
<sequence>SNSLVEFKAETDLTDSEKGLYFLTKRQSFTNWKYVENELDKNNRIPRHWVYYCSKECHYKAKKKTHMLEERNKTHKNSIISKHSHPISDNIQMAAPQYHYLTSEMRDDIKLLAASSVCTGTIINMLTHKYPDQYIHAHSVYNIIQVVKAEKEKLSDADATYKELMHRKQKMPGWYVDAKFERSDNHLVELLWLHPKQIDIWCRFYNVILLNMTSLIMDKQKIRFKWILQGLLNATGGLKPKVVYIDVNLAITSAIENVWHGTKHYFCSFHIWKNFEKDFLSKFGREKFRDFFSSFCQARNSITETVYKRKWQQILDLFPETQSYLRCQLYSHHEAWVLAFTYQSFNCGIQSTQRVEVYNAILKKLLNRTTSLIEVDTPKGMFNEDLYDKTLIELTELVDGISDIKELWIVSSQFYIGILAKHWFNDRAMLKNDDYSNEHAISIQ</sequence>
<evidence type="ECO:0000313" key="1">
    <source>
        <dbReference type="EMBL" id="CAG8677949.1"/>
    </source>
</evidence>
<name>A0ACA9NUH1_9GLOM</name>
<protein>
    <submittedName>
        <fullName evidence="1">2315_t:CDS:1</fullName>
    </submittedName>
</protein>